<dbReference type="PANTHER" id="PTHR24414">
    <property type="entry name" value="F-BOX/KELCH-REPEAT PROTEIN SKIP4"/>
    <property type="match status" value="1"/>
</dbReference>
<dbReference type="InterPro" id="IPR050354">
    <property type="entry name" value="F-box/kelch-repeat_ARATH"/>
</dbReference>
<evidence type="ECO:0000259" key="1">
    <source>
        <dbReference type="Pfam" id="PF25210"/>
    </source>
</evidence>
<gene>
    <name evidence="2" type="ORF">MERR_LOCUS3796</name>
</gene>
<feature type="domain" description="FKB95-like N-terminal Kelch" evidence="1">
    <location>
        <begin position="1"/>
        <end position="236"/>
    </location>
</feature>
<sequence length="254" mass="28911">MGGTVEGKRSKDVDVLDCRSHTWRRAAGLTVARKSAKSSFLDGKIYVTGGGEEESESWGEVLDIKSQTWKPLASPSEKGEVDSDHQVVVLGGRLCVITKQKKKYAYDPKEERWVEDVVGFVGLVEPVITGPCCVIDNVLFAEHGRRIKWYDSRCGDWLMVEDLSRLYGQRLRKTVTVQLVNHAGKLVIIWHQRTLFMDRRRIQPDRNIWCAVIRLEKRVDPLGTNIRGHVEQCNAVVYDTYKSFNLLTCQSLSM</sequence>
<reference evidence="2" key="1">
    <citation type="submission" date="2020-01" db="EMBL/GenBank/DDBJ databases">
        <authorList>
            <person name="Mishra B."/>
        </authorList>
    </citation>
    <scope>NUCLEOTIDE SEQUENCE [LARGE SCALE GENOMIC DNA]</scope>
</reference>
<evidence type="ECO:0000313" key="3">
    <source>
        <dbReference type="Proteomes" id="UP000467841"/>
    </source>
</evidence>
<name>A0A6D2HJI6_9BRAS</name>
<evidence type="ECO:0000313" key="2">
    <source>
        <dbReference type="EMBL" id="CAA7016561.1"/>
    </source>
</evidence>
<dbReference type="SMART" id="SM00612">
    <property type="entry name" value="Kelch"/>
    <property type="match status" value="2"/>
</dbReference>
<proteinExistence type="predicted"/>
<dbReference type="InterPro" id="IPR015915">
    <property type="entry name" value="Kelch-typ_b-propeller"/>
</dbReference>
<dbReference type="Proteomes" id="UP000467841">
    <property type="component" value="Unassembled WGS sequence"/>
</dbReference>
<dbReference type="InterPro" id="IPR006652">
    <property type="entry name" value="Kelch_1"/>
</dbReference>
<protein>
    <recommendedName>
        <fullName evidence="1">FKB95-like N-terminal Kelch domain-containing protein</fullName>
    </recommendedName>
</protein>
<dbReference type="SUPFAM" id="SSF117281">
    <property type="entry name" value="Kelch motif"/>
    <property type="match status" value="1"/>
</dbReference>
<dbReference type="EMBL" id="CACVBM020000233">
    <property type="protein sequence ID" value="CAA7016561.1"/>
    <property type="molecule type" value="Genomic_DNA"/>
</dbReference>
<dbReference type="AlphaFoldDB" id="A0A6D2HJI6"/>
<dbReference type="Pfam" id="PF25210">
    <property type="entry name" value="Kelch_FKB95"/>
    <property type="match status" value="1"/>
</dbReference>
<dbReference type="InterPro" id="IPR057499">
    <property type="entry name" value="Kelch_FKB95"/>
</dbReference>
<dbReference type="PANTHER" id="PTHR24414:SF161">
    <property type="entry name" value="F-BOX DOMAIN-CONTAINING PROTEIN"/>
    <property type="match status" value="1"/>
</dbReference>
<dbReference type="Gene3D" id="2.120.10.80">
    <property type="entry name" value="Kelch-type beta propeller"/>
    <property type="match status" value="1"/>
</dbReference>
<accession>A0A6D2HJI6</accession>
<keyword evidence="3" id="KW-1185">Reference proteome</keyword>
<comment type="caution">
    <text evidence="2">The sequence shown here is derived from an EMBL/GenBank/DDBJ whole genome shotgun (WGS) entry which is preliminary data.</text>
</comment>
<dbReference type="OrthoDB" id="45365at2759"/>
<organism evidence="2 3">
    <name type="scientific">Microthlaspi erraticum</name>
    <dbReference type="NCBI Taxonomy" id="1685480"/>
    <lineage>
        <taxon>Eukaryota</taxon>
        <taxon>Viridiplantae</taxon>
        <taxon>Streptophyta</taxon>
        <taxon>Embryophyta</taxon>
        <taxon>Tracheophyta</taxon>
        <taxon>Spermatophyta</taxon>
        <taxon>Magnoliopsida</taxon>
        <taxon>eudicotyledons</taxon>
        <taxon>Gunneridae</taxon>
        <taxon>Pentapetalae</taxon>
        <taxon>rosids</taxon>
        <taxon>malvids</taxon>
        <taxon>Brassicales</taxon>
        <taxon>Brassicaceae</taxon>
        <taxon>Coluteocarpeae</taxon>
        <taxon>Microthlaspi</taxon>
    </lineage>
</organism>